<dbReference type="AlphaFoldDB" id="A0A9W6SLQ2"/>
<name>A0A9W6SLQ2_9ACTN</name>
<evidence type="ECO:0008006" key="3">
    <source>
        <dbReference type="Google" id="ProtNLM"/>
    </source>
</evidence>
<dbReference type="Proteomes" id="UP001165079">
    <property type="component" value="Unassembled WGS sequence"/>
</dbReference>
<evidence type="ECO:0000313" key="1">
    <source>
        <dbReference type="EMBL" id="GLZ79259.1"/>
    </source>
</evidence>
<dbReference type="EMBL" id="BSTX01000002">
    <property type="protein sequence ID" value="GLZ79259.1"/>
    <property type="molecule type" value="Genomic_DNA"/>
</dbReference>
<keyword evidence="2" id="KW-1185">Reference proteome</keyword>
<evidence type="ECO:0000313" key="2">
    <source>
        <dbReference type="Proteomes" id="UP001165079"/>
    </source>
</evidence>
<sequence>MMATQPERMPLAEADTATGRTAELLAEAHRALGLTSNLVLAMANSPETLRGYLDFGAALRAGSLPIEARLSIGLLVAQELGDDYGLSATVYLATRVAGLDAGRVTRARRGESDDPTVAAALSLASALLRGERDATGGDGLTPGQVVEVAAHVGVGTFTARLARTARIPLDWPIVRHTDLAAPDAD</sequence>
<proteinExistence type="predicted"/>
<dbReference type="Gene3D" id="1.20.1290.10">
    <property type="entry name" value="AhpD-like"/>
    <property type="match status" value="1"/>
</dbReference>
<dbReference type="SUPFAM" id="SSF69118">
    <property type="entry name" value="AhpD-like"/>
    <property type="match status" value="1"/>
</dbReference>
<accession>A0A9W6SLQ2</accession>
<dbReference type="InterPro" id="IPR029032">
    <property type="entry name" value="AhpD-like"/>
</dbReference>
<reference evidence="1" key="1">
    <citation type="submission" date="2023-03" db="EMBL/GenBank/DDBJ databases">
        <title>Actinorhabdospora filicis NBRC 111898.</title>
        <authorList>
            <person name="Ichikawa N."/>
            <person name="Sato H."/>
            <person name="Tonouchi N."/>
        </authorList>
    </citation>
    <scope>NUCLEOTIDE SEQUENCE</scope>
    <source>
        <strain evidence="1">NBRC 111898</strain>
    </source>
</reference>
<gene>
    <name evidence="1" type="ORF">Afil01_40660</name>
</gene>
<organism evidence="1 2">
    <name type="scientific">Actinorhabdospora filicis</name>
    <dbReference type="NCBI Taxonomy" id="1785913"/>
    <lineage>
        <taxon>Bacteria</taxon>
        <taxon>Bacillati</taxon>
        <taxon>Actinomycetota</taxon>
        <taxon>Actinomycetes</taxon>
        <taxon>Micromonosporales</taxon>
        <taxon>Micromonosporaceae</taxon>
        <taxon>Actinorhabdospora</taxon>
    </lineage>
</organism>
<dbReference type="RefSeq" id="WP_285664379.1">
    <property type="nucleotide sequence ID" value="NZ_BSTX01000002.1"/>
</dbReference>
<comment type="caution">
    <text evidence="1">The sequence shown here is derived from an EMBL/GenBank/DDBJ whole genome shotgun (WGS) entry which is preliminary data.</text>
</comment>
<protein>
    <recommendedName>
        <fullName evidence="3">Carboxymuconolactone decarboxylase family protein</fullName>
    </recommendedName>
</protein>